<reference evidence="2 3" key="1">
    <citation type="journal article" date="2012" name="Nat. Commun.">
        <title>A multi-omic map of the lipid-producing yeast Rhodosporidium toruloides.</title>
        <authorList>
            <person name="Zhu Z."/>
            <person name="Zhang S."/>
            <person name="Liu H."/>
            <person name="Shen H."/>
            <person name="Lin X."/>
            <person name="Yang F."/>
            <person name="Zhou Y.J."/>
            <person name="Jin G."/>
            <person name="Ye M."/>
            <person name="Zou H."/>
            <person name="Zou H."/>
            <person name="Zhao Z.K."/>
        </authorList>
    </citation>
    <scope>NUCLEOTIDE SEQUENCE [LARGE SCALE GENOMIC DNA]</scope>
    <source>
        <strain evidence="2 3">NP11</strain>
    </source>
</reference>
<dbReference type="AlphaFoldDB" id="M7X410"/>
<dbReference type="Proteomes" id="UP000016926">
    <property type="component" value="Unassembled WGS sequence"/>
</dbReference>
<feature type="region of interest" description="Disordered" evidence="1">
    <location>
        <begin position="83"/>
        <end position="124"/>
    </location>
</feature>
<keyword evidence="3" id="KW-1185">Reference proteome</keyword>
<accession>M7X410</accession>
<organism evidence="2 3">
    <name type="scientific">Rhodotorula toruloides (strain NP11)</name>
    <name type="common">Yeast</name>
    <name type="synonym">Rhodosporidium toruloides</name>
    <dbReference type="NCBI Taxonomy" id="1130832"/>
    <lineage>
        <taxon>Eukaryota</taxon>
        <taxon>Fungi</taxon>
        <taxon>Dikarya</taxon>
        <taxon>Basidiomycota</taxon>
        <taxon>Pucciniomycotina</taxon>
        <taxon>Microbotryomycetes</taxon>
        <taxon>Sporidiobolales</taxon>
        <taxon>Sporidiobolaceae</taxon>
        <taxon>Rhodotorula</taxon>
    </lineage>
</organism>
<gene>
    <name evidence="2" type="ORF">RHTO_02803</name>
</gene>
<dbReference type="HOGENOM" id="CLU_1619997_0_0_1"/>
<proteinExistence type="predicted"/>
<dbReference type="EMBL" id="KB722643">
    <property type="protein sequence ID" value="EMS25076.1"/>
    <property type="molecule type" value="Genomic_DNA"/>
</dbReference>
<name>M7X410_RHOT1</name>
<evidence type="ECO:0000313" key="3">
    <source>
        <dbReference type="Proteomes" id="UP000016926"/>
    </source>
</evidence>
<evidence type="ECO:0000313" key="2">
    <source>
        <dbReference type="EMBL" id="EMS25076.1"/>
    </source>
</evidence>
<sequence length="164" mass="17702">MGPSCAEGLGAHCTGLEAAAAAGAEAGRDDDWTGMPGKTQYTPRLPRRQPRHFLQLAKVVGSLLRPYASHTTHRSHASILFTAQSPSRCSSRSESETSARHSILPPSSFSLSKSPRVDSNGLAFDSPPVARLDNFYRATSRRMKSWRGLSTFRATEEAEAGGSR</sequence>
<protein>
    <submittedName>
        <fullName evidence="2">Uncharacterized protein</fullName>
    </submittedName>
</protein>
<evidence type="ECO:0000256" key="1">
    <source>
        <dbReference type="SAM" id="MobiDB-lite"/>
    </source>
</evidence>
<dbReference type="RefSeq" id="XP_016276195.1">
    <property type="nucleotide sequence ID" value="XM_016416476.1"/>
</dbReference>
<feature type="compositionally biased region" description="Low complexity" evidence="1">
    <location>
        <begin position="100"/>
        <end position="114"/>
    </location>
</feature>
<dbReference type="GeneID" id="27366816"/>
<feature type="region of interest" description="Disordered" evidence="1">
    <location>
        <begin position="22"/>
        <end position="49"/>
    </location>
</feature>